<organism evidence="1 2">
    <name type="scientific">Aquatica leii</name>
    <dbReference type="NCBI Taxonomy" id="1421715"/>
    <lineage>
        <taxon>Eukaryota</taxon>
        <taxon>Metazoa</taxon>
        <taxon>Ecdysozoa</taxon>
        <taxon>Arthropoda</taxon>
        <taxon>Hexapoda</taxon>
        <taxon>Insecta</taxon>
        <taxon>Pterygota</taxon>
        <taxon>Neoptera</taxon>
        <taxon>Endopterygota</taxon>
        <taxon>Coleoptera</taxon>
        <taxon>Polyphaga</taxon>
        <taxon>Elateriformia</taxon>
        <taxon>Elateroidea</taxon>
        <taxon>Lampyridae</taxon>
        <taxon>Luciolinae</taxon>
        <taxon>Aquatica</taxon>
    </lineage>
</organism>
<proteinExistence type="predicted"/>
<dbReference type="EMBL" id="JARPUR010000001">
    <property type="protein sequence ID" value="KAK4885840.1"/>
    <property type="molecule type" value="Genomic_DNA"/>
</dbReference>
<dbReference type="AlphaFoldDB" id="A0AAN7SSS2"/>
<protein>
    <submittedName>
        <fullName evidence="1">Uncharacterized protein</fullName>
    </submittedName>
</protein>
<reference evidence="2" key="1">
    <citation type="submission" date="2023-01" db="EMBL/GenBank/DDBJ databases">
        <title>Key to firefly adult light organ development and bioluminescence: homeobox transcription factors regulate luciferase expression and transportation to peroxisome.</title>
        <authorList>
            <person name="Fu X."/>
        </authorList>
    </citation>
    <scope>NUCLEOTIDE SEQUENCE [LARGE SCALE GENOMIC DNA]</scope>
</reference>
<comment type="caution">
    <text evidence="1">The sequence shown here is derived from an EMBL/GenBank/DDBJ whole genome shotgun (WGS) entry which is preliminary data.</text>
</comment>
<evidence type="ECO:0000313" key="1">
    <source>
        <dbReference type="EMBL" id="KAK4885840.1"/>
    </source>
</evidence>
<dbReference type="Proteomes" id="UP001353858">
    <property type="component" value="Unassembled WGS sequence"/>
</dbReference>
<name>A0AAN7SSS2_9COLE</name>
<gene>
    <name evidence="1" type="ORF">RN001_002111</name>
</gene>
<accession>A0AAN7SSS2</accession>
<keyword evidence="2" id="KW-1185">Reference proteome</keyword>
<evidence type="ECO:0000313" key="2">
    <source>
        <dbReference type="Proteomes" id="UP001353858"/>
    </source>
</evidence>
<sequence length="316" mass="36364">MSKKLKGEMINFGKIVWIQSINDEDGEIIVQGLTVNNAQKTDFILKEKDLSSISFDMIKAVLPILEPHFVDVKTLIYRFPAAIILCIRSLKIDNLSIEEFDTYWKACRQFRMAEIKTMDSTASILDKWPFYKTASGFRLIDMDFDALYTIGDGLLSKWENKRVHILQFLTSENNVRGVLDYTQKHEVDERDYLKAISKARIAESTSDINTEPDDVKTKRKRILHLCVYFTSNCCCGFLVNYSLCLSRNMPPKKDDVSSSVALTTEQFCELLLSIQQPSRTTDSTPTPKEQNVEKYSSILFNKRTNRCCSKQKQINI</sequence>